<dbReference type="EMBL" id="SIRE01000012">
    <property type="protein sequence ID" value="TBL77431.1"/>
    <property type="molecule type" value="Genomic_DNA"/>
</dbReference>
<reference evidence="1 2" key="1">
    <citation type="submission" date="2019-02" db="EMBL/GenBank/DDBJ databases">
        <title>Paenibacillus sp. nov., isolated from surface-sterilized tissue of Thalictrum simplex L.</title>
        <authorList>
            <person name="Tuo L."/>
        </authorList>
    </citation>
    <scope>NUCLEOTIDE SEQUENCE [LARGE SCALE GENOMIC DNA]</scope>
    <source>
        <strain evidence="1 2">N2SHLJ1</strain>
    </source>
</reference>
<dbReference type="RefSeq" id="WP_131014821.1">
    <property type="nucleotide sequence ID" value="NZ_SIRE01000012.1"/>
</dbReference>
<protein>
    <submittedName>
        <fullName evidence="1">Uncharacterized protein</fullName>
    </submittedName>
</protein>
<evidence type="ECO:0000313" key="2">
    <source>
        <dbReference type="Proteomes" id="UP000293142"/>
    </source>
</evidence>
<proteinExistence type="predicted"/>
<organism evidence="1 2">
    <name type="scientific">Paenibacillus thalictri</name>
    <dbReference type="NCBI Taxonomy" id="2527873"/>
    <lineage>
        <taxon>Bacteria</taxon>
        <taxon>Bacillati</taxon>
        <taxon>Bacillota</taxon>
        <taxon>Bacilli</taxon>
        <taxon>Bacillales</taxon>
        <taxon>Paenibacillaceae</taxon>
        <taxon>Paenibacillus</taxon>
    </lineage>
</organism>
<name>A0A4Q9DQZ0_9BACL</name>
<dbReference type="AlphaFoldDB" id="A0A4Q9DQZ0"/>
<dbReference type="OrthoDB" id="2611447at2"/>
<dbReference type="Proteomes" id="UP000293142">
    <property type="component" value="Unassembled WGS sequence"/>
</dbReference>
<comment type="caution">
    <text evidence="1">The sequence shown here is derived from an EMBL/GenBank/DDBJ whole genome shotgun (WGS) entry which is preliminary data.</text>
</comment>
<evidence type="ECO:0000313" key="1">
    <source>
        <dbReference type="EMBL" id="TBL77431.1"/>
    </source>
</evidence>
<gene>
    <name evidence="1" type="ORF">EYB31_18345</name>
</gene>
<accession>A0A4Q9DQZ0</accession>
<keyword evidence="2" id="KW-1185">Reference proteome</keyword>
<sequence>MLIIGLNQLLRNFGINLTQYEFNQYIPKLRDYFFPFLLQEKKHVTDAGTLFKFELTRSDIVKSTEYYILKNEKVKSKSAIDDFLTALNCFFEEEIYEKYPNQNLMNIRPFNKLSSEIENRLNTRIIESRWLNRHLT</sequence>